<evidence type="ECO:0008006" key="4">
    <source>
        <dbReference type="Google" id="ProtNLM"/>
    </source>
</evidence>
<dbReference type="OMA" id="PWMGLER"/>
<dbReference type="InterPro" id="IPR017853">
    <property type="entry name" value="GH"/>
</dbReference>
<dbReference type="FunCoup" id="F0ZBD0">
    <property type="interactions" value="1"/>
</dbReference>
<dbReference type="OrthoDB" id="15244at2759"/>
<keyword evidence="1" id="KW-0732">Signal</keyword>
<protein>
    <recommendedName>
        <fullName evidence="4">GH18 domain-containing protein</fullName>
    </recommendedName>
</protein>
<feature type="chain" id="PRO_5003261585" description="GH18 domain-containing protein" evidence="1">
    <location>
        <begin position="22"/>
        <end position="282"/>
    </location>
</feature>
<dbReference type="VEuPathDB" id="AmoebaDB:DICPUDRAFT_148531"/>
<dbReference type="KEGG" id="dpp:DICPUDRAFT_148531"/>
<reference evidence="3" key="1">
    <citation type="journal article" date="2011" name="Genome Biol.">
        <title>Comparative genomics of the social amoebae Dictyostelium discoideum and Dictyostelium purpureum.</title>
        <authorList>
            <consortium name="US DOE Joint Genome Institute (JGI-PGF)"/>
            <person name="Sucgang R."/>
            <person name="Kuo A."/>
            <person name="Tian X."/>
            <person name="Salerno W."/>
            <person name="Parikh A."/>
            <person name="Feasley C.L."/>
            <person name="Dalin E."/>
            <person name="Tu H."/>
            <person name="Huang E."/>
            <person name="Barry K."/>
            <person name="Lindquist E."/>
            <person name="Shapiro H."/>
            <person name="Bruce D."/>
            <person name="Schmutz J."/>
            <person name="Salamov A."/>
            <person name="Fey P."/>
            <person name="Gaudet P."/>
            <person name="Anjard C."/>
            <person name="Babu M.M."/>
            <person name="Basu S."/>
            <person name="Bushmanova Y."/>
            <person name="van der Wel H."/>
            <person name="Katoh-Kurasawa M."/>
            <person name="Dinh C."/>
            <person name="Coutinho P.M."/>
            <person name="Saito T."/>
            <person name="Elias M."/>
            <person name="Schaap P."/>
            <person name="Kay R.R."/>
            <person name="Henrissat B."/>
            <person name="Eichinger L."/>
            <person name="Rivero F."/>
            <person name="Putnam N.H."/>
            <person name="West C.M."/>
            <person name="Loomis W.F."/>
            <person name="Chisholm R.L."/>
            <person name="Shaulsky G."/>
            <person name="Strassmann J.E."/>
            <person name="Queller D.C."/>
            <person name="Kuspa A."/>
            <person name="Grigoriev I.V."/>
        </authorList>
    </citation>
    <scope>NUCLEOTIDE SEQUENCE [LARGE SCALE GENOMIC DNA]</scope>
    <source>
        <strain evidence="3">QSDP1</strain>
    </source>
</reference>
<proteinExistence type="predicted"/>
<dbReference type="Proteomes" id="UP000001064">
    <property type="component" value="Unassembled WGS sequence"/>
</dbReference>
<dbReference type="eggNOG" id="ENOG502S2AV">
    <property type="taxonomic scope" value="Eukaryota"/>
</dbReference>
<dbReference type="AlphaFoldDB" id="F0ZBD0"/>
<dbReference type="EMBL" id="GL870970">
    <property type="protein sequence ID" value="EGC38753.1"/>
    <property type="molecule type" value="Genomic_DNA"/>
</dbReference>
<dbReference type="SUPFAM" id="SSF51445">
    <property type="entry name" value="(Trans)glycosidases"/>
    <property type="match status" value="1"/>
</dbReference>
<evidence type="ECO:0000313" key="3">
    <source>
        <dbReference type="Proteomes" id="UP000001064"/>
    </source>
</evidence>
<keyword evidence="3" id="KW-1185">Reference proteome</keyword>
<sequence>MKQIQVILFFVFIIYSVSIYAQSSTGIMPWMGLERTNEDIASDLQQILSLGKMIDTVSFERFNLGPNSTLIINNLTDVQYPLQSSGLKTLPMVSTCCPWGRPEVIQYARQLINNPQPFIDAAVQQALLEGFDGWNIDIEPVGGTPEDAVGYANFINQFANELHKNGKTLTVCAATYDPFWNLTLLGQTNVDKIFTMSTYAGSYSGFSNALQFAVNSIPLSKLAVGVMTVDANNNPFTDPELQQRFELLKTYNIQYLGIWDAPIPSSWIPYLKQFLSNQQNYI</sequence>
<name>F0ZBD0_DICPU</name>
<organism evidence="2 3">
    <name type="scientific">Dictyostelium purpureum</name>
    <name type="common">Slime mold</name>
    <dbReference type="NCBI Taxonomy" id="5786"/>
    <lineage>
        <taxon>Eukaryota</taxon>
        <taxon>Amoebozoa</taxon>
        <taxon>Evosea</taxon>
        <taxon>Eumycetozoa</taxon>
        <taxon>Dictyostelia</taxon>
        <taxon>Dictyosteliales</taxon>
        <taxon>Dictyosteliaceae</taxon>
        <taxon>Dictyostelium</taxon>
    </lineage>
</organism>
<evidence type="ECO:0000313" key="2">
    <source>
        <dbReference type="EMBL" id="EGC38753.1"/>
    </source>
</evidence>
<dbReference type="InParanoid" id="F0ZBD0"/>
<evidence type="ECO:0000256" key="1">
    <source>
        <dbReference type="SAM" id="SignalP"/>
    </source>
</evidence>
<accession>F0ZBD0</accession>
<dbReference type="GeneID" id="10506698"/>
<dbReference type="RefSeq" id="XP_003284744.1">
    <property type="nucleotide sequence ID" value="XM_003284696.1"/>
</dbReference>
<dbReference type="Gene3D" id="3.20.20.80">
    <property type="entry name" value="Glycosidases"/>
    <property type="match status" value="1"/>
</dbReference>
<feature type="signal peptide" evidence="1">
    <location>
        <begin position="1"/>
        <end position="21"/>
    </location>
</feature>
<gene>
    <name evidence="2" type="ORF">DICPUDRAFT_148531</name>
</gene>